<sequence>MSNRSGRIKVAIVGVGNCASSLVQGVEYYTTFSELKSGLMADDIGGYKAADIEFVCAFEVDERKIGLPLREAIFAKPNCTIVLNSDIKSDAPVYTSPVLDGVSPQMAAYPAENRFVIKSELAETDLLAQSERYNKDLVASMRSKIVAQLRQHEAEVLINYLPVGSQLATEFYAEICLELGISLVNCIPVFIASDPQWEQRFVDAGIPIIGDDMRSQFGASIVSQMLQELAFERGHHVKAHIQRNVGGNTDFLNMEDKARLKSKKISKENVIRAQNDIRGISTQDSFLHAGPSEYIAYYGDNKVANFRLELEGFMGAPVILDAQLSVQDSPNSAGVVIDAIRYVYVAREMGLVGALRGPSASTQKTPPEQMMFSDAIYECHALANRKLTDSTRKQLAKTAVTE</sequence>
<proteinExistence type="predicted"/>
<gene>
    <name evidence="2" type="ORF">L0661_03605</name>
</gene>
<protein>
    <submittedName>
        <fullName evidence="2">Myo-inositol-1-phosphate synthase</fullName>
    </submittedName>
</protein>
<dbReference type="EMBL" id="JAKFFV010000003">
    <property type="protein sequence ID" value="MCF2497375.1"/>
    <property type="molecule type" value="Genomic_DNA"/>
</dbReference>
<dbReference type="SUPFAM" id="SSF55347">
    <property type="entry name" value="Glyceraldehyde-3-phosphate dehydrogenase-like, C-terminal domain"/>
    <property type="match status" value="1"/>
</dbReference>
<dbReference type="GO" id="GO:0006021">
    <property type="term" value="P:inositol biosynthetic process"/>
    <property type="evidence" value="ECO:0007669"/>
    <property type="project" value="TreeGrafter"/>
</dbReference>
<dbReference type="AlphaFoldDB" id="A0A9X1Q9J5"/>
<name>A0A9X1Q9J5_9BACT</name>
<dbReference type="PANTHER" id="PTHR43125">
    <property type="entry name" value="INOSITOL-3-PHOSPHATE SYNTHASE"/>
    <property type="match status" value="1"/>
</dbReference>
<dbReference type="Gene3D" id="3.40.50.720">
    <property type="entry name" value="NAD(P)-binding Rossmann-like Domain"/>
    <property type="match status" value="2"/>
</dbReference>
<dbReference type="InterPro" id="IPR036291">
    <property type="entry name" value="NAD(P)-bd_dom_sf"/>
</dbReference>
<evidence type="ECO:0000313" key="3">
    <source>
        <dbReference type="Proteomes" id="UP001139411"/>
    </source>
</evidence>
<dbReference type="InterPro" id="IPR052199">
    <property type="entry name" value="MIPS"/>
</dbReference>
<dbReference type="RefSeq" id="WP_235176849.1">
    <property type="nucleotide sequence ID" value="NZ_JAKFFV010000003.1"/>
</dbReference>
<feature type="domain" description="Myo-inositol-1-phosphate synthase GAPDH-like" evidence="1">
    <location>
        <begin position="218"/>
        <end position="329"/>
    </location>
</feature>
<evidence type="ECO:0000313" key="2">
    <source>
        <dbReference type="EMBL" id="MCF2497375.1"/>
    </source>
</evidence>
<reference evidence="2" key="1">
    <citation type="submission" date="2022-01" db="EMBL/GenBank/DDBJ databases">
        <title>Novel species in genus Dyadobacter.</title>
        <authorList>
            <person name="Ma C."/>
        </authorList>
    </citation>
    <scope>NUCLEOTIDE SEQUENCE</scope>
    <source>
        <strain evidence="2">CY357</strain>
    </source>
</reference>
<dbReference type="PANTHER" id="PTHR43125:SF1">
    <property type="entry name" value="INOSITOL-3-PHOSPHATE SYNTHASE"/>
    <property type="match status" value="1"/>
</dbReference>
<dbReference type="Pfam" id="PF01658">
    <property type="entry name" value="Inos-1-P_synth"/>
    <property type="match status" value="1"/>
</dbReference>
<accession>A0A9X1Q9J5</accession>
<dbReference type="Proteomes" id="UP001139411">
    <property type="component" value="Unassembled WGS sequence"/>
</dbReference>
<organism evidence="2 3">
    <name type="scientific">Dyadobacter chenhuakuii</name>
    <dbReference type="NCBI Taxonomy" id="2909339"/>
    <lineage>
        <taxon>Bacteria</taxon>
        <taxon>Pseudomonadati</taxon>
        <taxon>Bacteroidota</taxon>
        <taxon>Cytophagia</taxon>
        <taxon>Cytophagales</taxon>
        <taxon>Spirosomataceae</taxon>
        <taxon>Dyadobacter</taxon>
    </lineage>
</organism>
<dbReference type="GO" id="GO:0004512">
    <property type="term" value="F:inositol-3-phosphate synthase activity"/>
    <property type="evidence" value="ECO:0007669"/>
    <property type="project" value="TreeGrafter"/>
</dbReference>
<dbReference type="SUPFAM" id="SSF51735">
    <property type="entry name" value="NAD(P)-binding Rossmann-fold domains"/>
    <property type="match status" value="1"/>
</dbReference>
<evidence type="ECO:0000259" key="1">
    <source>
        <dbReference type="Pfam" id="PF01658"/>
    </source>
</evidence>
<dbReference type="InterPro" id="IPR013021">
    <property type="entry name" value="Myo-inos-1-P_Synthase_GAPDH"/>
</dbReference>
<comment type="caution">
    <text evidence="2">The sequence shown here is derived from an EMBL/GenBank/DDBJ whole genome shotgun (WGS) entry which is preliminary data.</text>
</comment>